<gene>
    <name evidence="2" type="ORF">EZS27_010158</name>
</gene>
<comment type="caution">
    <text evidence="2">The sequence shown here is derived from an EMBL/GenBank/DDBJ whole genome shotgun (WGS) entry which is preliminary data.</text>
</comment>
<proteinExistence type="predicted"/>
<keyword evidence="1" id="KW-1133">Transmembrane helix</keyword>
<dbReference type="EMBL" id="SNRY01000347">
    <property type="protein sequence ID" value="KAA6342057.1"/>
    <property type="molecule type" value="Genomic_DNA"/>
</dbReference>
<evidence type="ECO:0000313" key="2">
    <source>
        <dbReference type="EMBL" id="KAA6342057.1"/>
    </source>
</evidence>
<sequence length="46" mass="5688">MLLHLNKSFNQFVFCSHYNYVYATITIFSYNYNLKRRLFFLKAKQT</sequence>
<organism evidence="2">
    <name type="scientific">termite gut metagenome</name>
    <dbReference type="NCBI Taxonomy" id="433724"/>
    <lineage>
        <taxon>unclassified sequences</taxon>
        <taxon>metagenomes</taxon>
        <taxon>organismal metagenomes</taxon>
    </lineage>
</organism>
<protein>
    <submittedName>
        <fullName evidence="2">Uncharacterized protein</fullName>
    </submittedName>
</protein>
<feature type="transmembrane region" description="Helical" evidence="1">
    <location>
        <begin position="12"/>
        <end position="32"/>
    </location>
</feature>
<name>A0A5J4S7K9_9ZZZZ</name>
<keyword evidence="1" id="KW-0472">Membrane</keyword>
<accession>A0A5J4S7K9</accession>
<reference evidence="2" key="1">
    <citation type="submission" date="2019-03" db="EMBL/GenBank/DDBJ databases">
        <title>Single cell metagenomics reveals metabolic interactions within the superorganism composed of flagellate Streblomastix strix and complex community of Bacteroidetes bacteria on its surface.</title>
        <authorList>
            <person name="Treitli S.C."/>
            <person name="Kolisko M."/>
            <person name="Husnik F."/>
            <person name="Keeling P."/>
            <person name="Hampl V."/>
        </authorList>
    </citation>
    <scope>NUCLEOTIDE SEQUENCE</scope>
    <source>
        <strain evidence="2">STM</strain>
    </source>
</reference>
<dbReference type="AlphaFoldDB" id="A0A5J4S7K9"/>
<keyword evidence="1" id="KW-0812">Transmembrane</keyword>
<evidence type="ECO:0000256" key="1">
    <source>
        <dbReference type="SAM" id="Phobius"/>
    </source>
</evidence>